<gene>
    <name evidence="3" type="ORF">BJ085DRAFT_32343</name>
</gene>
<dbReference type="AlphaFoldDB" id="A0A4P9ZJK1"/>
<feature type="signal peptide" evidence="2">
    <location>
        <begin position="1"/>
        <end position="21"/>
    </location>
</feature>
<dbReference type="Proteomes" id="UP000268162">
    <property type="component" value="Unassembled WGS sequence"/>
</dbReference>
<dbReference type="EMBL" id="ML003900">
    <property type="protein sequence ID" value="RKP33426.1"/>
    <property type="molecule type" value="Genomic_DNA"/>
</dbReference>
<accession>A0A4P9ZJK1</accession>
<reference evidence="4" key="1">
    <citation type="journal article" date="2018" name="Nat. Microbiol.">
        <title>Leveraging single-cell genomics to expand the fungal tree of life.</title>
        <authorList>
            <person name="Ahrendt S.R."/>
            <person name="Quandt C.A."/>
            <person name="Ciobanu D."/>
            <person name="Clum A."/>
            <person name="Salamov A."/>
            <person name="Andreopoulos B."/>
            <person name="Cheng J.F."/>
            <person name="Woyke T."/>
            <person name="Pelin A."/>
            <person name="Henrissat B."/>
            <person name="Reynolds N.K."/>
            <person name="Benny G.L."/>
            <person name="Smith M.E."/>
            <person name="James T.Y."/>
            <person name="Grigoriev I.V."/>
        </authorList>
    </citation>
    <scope>NUCLEOTIDE SEQUENCE [LARGE SCALE GENOMIC DNA]</scope>
    <source>
        <strain evidence="4">RSA 468</strain>
    </source>
</reference>
<evidence type="ECO:0000313" key="3">
    <source>
        <dbReference type="EMBL" id="RKP33426.1"/>
    </source>
</evidence>
<sequence length="464" mass="51947">MKRYFVSIPLLSLTLLHSVTCLPGPSMGRESTNEGAAVAEENPSSLSGGSSVPLPPLNLQDTSLLTSPGDDHEGLHIVDGQHGSGPASILSMPTEALHQMGNYLNNLTQDLINGLVDTQKIQSLIPVQLADCVLLDSWFRYLKLTNDSMGRARRFHLYNRQRGKINSAEEVDNYRSKLAAILKPYRTNLETIENEWGYLRFNQELGPKERMVLFPLVENLVNQSADDIYQAMVNLAESTVDLETIYAALDIYKYEPIRTLTNEVRSLNGLEGQKILHNGVVQEPLRGIIAVMASQGKFTELMELAQKLGPLPTLSFGYPVKLIAHLLLKYGPDEYKPWAMGINPRVETNWWMGRLLGFENAASGPHQDQHPVHPVIDLMDSFYDASAFGHVHFNQDATGDHHLPPQLALRVHRPTAEKMLRLANLAVPAETQWFSPAETREVLLNSRLANRIYWTVDPHAPRNE</sequence>
<keyword evidence="4" id="KW-1185">Reference proteome</keyword>
<keyword evidence="2" id="KW-0732">Signal</keyword>
<proteinExistence type="predicted"/>
<feature type="chain" id="PRO_5020332883" evidence="2">
    <location>
        <begin position="22"/>
        <end position="464"/>
    </location>
</feature>
<evidence type="ECO:0000313" key="4">
    <source>
        <dbReference type="Proteomes" id="UP000268162"/>
    </source>
</evidence>
<evidence type="ECO:0000256" key="1">
    <source>
        <dbReference type="SAM" id="MobiDB-lite"/>
    </source>
</evidence>
<organism evidence="3 4">
    <name type="scientific">Dimargaris cristalligena</name>
    <dbReference type="NCBI Taxonomy" id="215637"/>
    <lineage>
        <taxon>Eukaryota</taxon>
        <taxon>Fungi</taxon>
        <taxon>Fungi incertae sedis</taxon>
        <taxon>Zoopagomycota</taxon>
        <taxon>Kickxellomycotina</taxon>
        <taxon>Dimargaritomycetes</taxon>
        <taxon>Dimargaritales</taxon>
        <taxon>Dimargaritaceae</taxon>
        <taxon>Dimargaris</taxon>
    </lineage>
</organism>
<feature type="region of interest" description="Disordered" evidence="1">
    <location>
        <begin position="26"/>
        <end position="79"/>
    </location>
</feature>
<feature type="compositionally biased region" description="Low complexity" evidence="1">
    <location>
        <begin position="42"/>
        <end position="52"/>
    </location>
</feature>
<evidence type="ECO:0000256" key="2">
    <source>
        <dbReference type="SAM" id="SignalP"/>
    </source>
</evidence>
<name>A0A4P9ZJK1_9FUNG</name>
<protein>
    <submittedName>
        <fullName evidence="3">Uncharacterized protein</fullName>
    </submittedName>
</protein>